<dbReference type="GO" id="GO:0004467">
    <property type="term" value="F:long-chain fatty acid-CoA ligase activity"/>
    <property type="evidence" value="ECO:0007669"/>
    <property type="project" value="TreeGrafter"/>
</dbReference>
<keyword evidence="2" id="KW-0067">ATP-binding</keyword>
<dbReference type="PANTHER" id="PTHR43272">
    <property type="entry name" value="LONG-CHAIN-FATTY-ACID--COA LIGASE"/>
    <property type="match status" value="1"/>
</dbReference>
<organism evidence="4 5">
    <name type="scientific">Ascoidea rubescens DSM 1968</name>
    <dbReference type="NCBI Taxonomy" id="1344418"/>
    <lineage>
        <taxon>Eukaryota</taxon>
        <taxon>Fungi</taxon>
        <taxon>Dikarya</taxon>
        <taxon>Ascomycota</taxon>
        <taxon>Saccharomycotina</taxon>
        <taxon>Saccharomycetes</taxon>
        <taxon>Ascoideaceae</taxon>
        <taxon>Ascoidea</taxon>
    </lineage>
</organism>
<dbReference type="Pfam" id="PF00501">
    <property type="entry name" value="AMP-binding"/>
    <property type="match status" value="1"/>
</dbReference>
<dbReference type="InterPro" id="IPR000873">
    <property type="entry name" value="AMP-dep_synth/lig_dom"/>
</dbReference>
<dbReference type="RefSeq" id="XP_020049253.1">
    <property type="nucleotide sequence ID" value="XM_020189957.2"/>
</dbReference>
<keyword evidence="5" id="KW-1185">Reference proteome</keyword>
<dbReference type="Gene3D" id="3.40.50.12780">
    <property type="entry name" value="N-terminal domain of ligase-like"/>
    <property type="match status" value="1"/>
</dbReference>
<protein>
    <submittedName>
        <fullName evidence="4">Acetyl-CoA synthetase-like protein</fullName>
    </submittedName>
</protein>
<dbReference type="InParanoid" id="A0A1D2VMW0"/>
<keyword evidence="1" id="KW-0547">Nucleotide-binding</keyword>
<proteinExistence type="predicted"/>
<dbReference type="AlphaFoldDB" id="A0A1D2VMW0"/>
<dbReference type="Proteomes" id="UP000095038">
    <property type="component" value="Unassembled WGS sequence"/>
</dbReference>
<dbReference type="PANTHER" id="PTHR43272:SF33">
    <property type="entry name" value="AMP-BINDING DOMAIN-CONTAINING PROTEIN-RELATED"/>
    <property type="match status" value="1"/>
</dbReference>
<name>A0A1D2VMW0_9ASCO</name>
<dbReference type="InterPro" id="IPR020845">
    <property type="entry name" value="AMP-binding_CS"/>
</dbReference>
<dbReference type="EMBL" id="KV454476">
    <property type="protein sequence ID" value="ODV62946.1"/>
    <property type="molecule type" value="Genomic_DNA"/>
</dbReference>
<dbReference type="OrthoDB" id="1700726at2759"/>
<feature type="non-terminal residue" evidence="4">
    <location>
        <position position="1"/>
    </location>
</feature>
<dbReference type="SUPFAM" id="SSF56801">
    <property type="entry name" value="Acetyl-CoA synthetase-like"/>
    <property type="match status" value="1"/>
</dbReference>
<accession>A0A1D2VMW0</accession>
<dbReference type="STRING" id="1344418.A0A1D2VMW0"/>
<evidence type="ECO:0000259" key="3">
    <source>
        <dbReference type="Pfam" id="PF00501"/>
    </source>
</evidence>
<dbReference type="GO" id="GO:0005524">
    <property type="term" value="F:ATP binding"/>
    <property type="evidence" value="ECO:0007669"/>
    <property type="project" value="UniProtKB-KW"/>
</dbReference>
<dbReference type="GO" id="GO:0016020">
    <property type="term" value="C:membrane"/>
    <property type="evidence" value="ECO:0007669"/>
    <property type="project" value="TreeGrafter"/>
</dbReference>
<dbReference type="GO" id="GO:0005783">
    <property type="term" value="C:endoplasmic reticulum"/>
    <property type="evidence" value="ECO:0007669"/>
    <property type="project" value="TreeGrafter"/>
</dbReference>
<dbReference type="GeneID" id="30963593"/>
<gene>
    <name evidence="4" type="ORF">ASCRUDRAFT_26533</name>
</gene>
<evidence type="ECO:0000256" key="2">
    <source>
        <dbReference type="ARBA" id="ARBA00022840"/>
    </source>
</evidence>
<dbReference type="PROSITE" id="PS00455">
    <property type="entry name" value="AMP_BINDING"/>
    <property type="match status" value="1"/>
</dbReference>
<evidence type="ECO:0000313" key="4">
    <source>
        <dbReference type="EMBL" id="ODV62946.1"/>
    </source>
</evidence>
<evidence type="ECO:0000256" key="1">
    <source>
        <dbReference type="ARBA" id="ARBA00022741"/>
    </source>
</evidence>
<sequence>LPYAAEQSTQVIALPDSQKDGYSPVFRNKISEKSLFSNFHPKIQTAYDIFNYSLEQYRDNDCLAYRKQSLDEETNQLEFDEYYTYLKTYEVDKLRSQIGSGILYLINNTNDNSDLARIDVNNFIVTLFFPSCYQWVLVDLACQAYSIVNTALYSTLGSESSAYILDVTKSPIIFLEKSKIKKILELKNEKSINSLKILISIDDLNMDLDYDLFNECYNSGVLLYDFKTLIKIGKENLLSHIPPNRNSTYTISFTSGTTGVPKGVVLTHVNAIAAFTSNRCVIHNPESNYKKLKYINILPLAHILSRNHITFEFSMGSTIYFPHNPNNPKTFFEDIKIVKPSHIIFVPRICTRLEMGLKSKLTSSKLLNGLVNYKMNKLREEEYDSTKISHFFYDNLLFNKIKKQFGFDNLKMMIVGGAPTPKQTLEYLSAVFGCGFIQGYGMTESHSAICQTVFNYGKTFGTNGVIGPSCEIRLRDVVELDYSWEKNRSGEILVRGPLIFKGYFGKEENFGFDDEGWFGTGDIGTLDENSNVLIVDRIKSFFKLSQGEYIAIEKVEAVYINNNTIINQLCIYGDSNESYLVGLIGLDADYLSKILNVSDKALESLSKESVIGKLNKVDIRTKILKQIEGNVKGMGLQGFEKIKNIYLDVEPFSVDNKMLTPTLKIKRHEVQKAFKEKIGELYKEGKLAIDSKL</sequence>
<feature type="domain" description="AMP-dependent synthetase/ligase" evidence="3">
    <location>
        <begin position="125"/>
        <end position="504"/>
    </location>
</feature>
<feature type="non-terminal residue" evidence="4">
    <location>
        <position position="693"/>
    </location>
</feature>
<evidence type="ECO:0000313" key="5">
    <source>
        <dbReference type="Proteomes" id="UP000095038"/>
    </source>
</evidence>
<reference evidence="5" key="1">
    <citation type="submission" date="2016-05" db="EMBL/GenBank/DDBJ databases">
        <title>Comparative genomics of biotechnologically important yeasts.</title>
        <authorList>
            <consortium name="DOE Joint Genome Institute"/>
            <person name="Riley R."/>
            <person name="Haridas S."/>
            <person name="Wolfe K.H."/>
            <person name="Lopes M.R."/>
            <person name="Hittinger C.T."/>
            <person name="Goker M."/>
            <person name="Salamov A."/>
            <person name="Wisecaver J."/>
            <person name="Long T.M."/>
            <person name="Aerts A.L."/>
            <person name="Barry K."/>
            <person name="Choi C."/>
            <person name="Clum A."/>
            <person name="Coughlan A.Y."/>
            <person name="Deshpande S."/>
            <person name="Douglass A.P."/>
            <person name="Hanson S.J."/>
            <person name="Klenk H.-P."/>
            <person name="Labutti K."/>
            <person name="Lapidus A."/>
            <person name="Lindquist E."/>
            <person name="Lipzen A."/>
            <person name="Meier-Kolthoff J.P."/>
            <person name="Ohm R.A."/>
            <person name="Otillar R.P."/>
            <person name="Pangilinan J."/>
            <person name="Peng Y."/>
            <person name="Rokas A."/>
            <person name="Rosa C.A."/>
            <person name="Scheuner C."/>
            <person name="Sibirny A.A."/>
            <person name="Slot J.C."/>
            <person name="Stielow J.B."/>
            <person name="Sun H."/>
            <person name="Kurtzman C.P."/>
            <person name="Blackwell M."/>
            <person name="Grigoriev I.V."/>
            <person name="Jeffries T.W."/>
        </authorList>
    </citation>
    <scope>NUCLEOTIDE SEQUENCE [LARGE SCALE GENOMIC DNA]</scope>
    <source>
        <strain evidence="5">DSM 1968</strain>
    </source>
</reference>
<dbReference type="InterPro" id="IPR042099">
    <property type="entry name" value="ANL_N_sf"/>
</dbReference>